<reference evidence="1" key="1">
    <citation type="submission" date="2022-11" db="EMBL/GenBank/DDBJ databases">
        <authorList>
            <person name="Petersen C."/>
        </authorList>
    </citation>
    <scope>NUCLEOTIDE SEQUENCE</scope>
    <source>
        <strain evidence="1">IBT 30069</strain>
    </source>
</reference>
<evidence type="ECO:0000313" key="2">
    <source>
        <dbReference type="Proteomes" id="UP001149165"/>
    </source>
</evidence>
<dbReference type="Proteomes" id="UP001149165">
    <property type="component" value="Unassembled WGS sequence"/>
</dbReference>
<evidence type="ECO:0008006" key="3">
    <source>
        <dbReference type="Google" id="ProtNLM"/>
    </source>
</evidence>
<keyword evidence="2" id="KW-1185">Reference proteome</keyword>
<sequence>MSQLNQMPTFSGAPTENVNAYLRFCKWMWMHIHPGEGKQAKAAVQNFNEACATQAYWGLQGAAREFANQFEDNVLSNWDQLQLKLKERFPWNPRKPPTILSCLNYLEQEDETLDAYVAHGKKIEYLFGDNEPHQKSLTAAWARGIANKATRDYVYGEVHKLPPSETKSGLLRFIMKEAQRFEDGEGTVPLENLLWIMCIHTHTRK</sequence>
<name>A0A9W9ET77_9EURO</name>
<dbReference type="EMBL" id="JAPQKH010000007">
    <property type="protein sequence ID" value="KAJ5087501.1"/>
    <property type="molecule type" value="Genomic_DNA"/>
</dbReference>
<organism evidence="1 2">
    <name type="scientific">Penicillium angulare</name>
    <dbReference type="NCBI Taxonomy" id="116970"/>
    <lineage>
        <taxon>Eukaryota</taxon>
        <taxon>Fungi</taxon>
        <taxon>Dikarya</taxon>
        <taxon>Ascomycota</taxon>
        <taxon>Pezizomycotina</taxon>
        <taxon>Eurotiomycetes</taxon>
        <taxon>Eurotiomycetidae</taxon>
        <taxon>Eurotiales</taxon>
        <taxon>Aspergillaceae</taxon>
        <taxon>Penicillium</taxon>
    </lineage>
</organism>
<proteinExistence type="predicted"/>
<evidence type="ECO:0000313" key="1">
    <source>
        <dbReference type="EMBL" id="KAJ5087501.1"/>
    </source>
</evidence>
<dbReference type="OrthoDB" id="10473749at2759"/>
<comment type="caution">
    <text evidence="1">The sequence shown here is derived from an EMBL/GenBank/DDBJ whole genome shotgun (WGS) entry which is preliminary data.</text>
</comment>
<dbReference type="AlphaFoldDB" id="A0A9W9ET77"/>
<accession>A0A9W9ET77</accession>
<protein>
    <recommendedName>
        <fullName evidence="3">Retrotransposon gag domain-containing protein</fullName>
    </recommendedName>
</protein>
<reference evidence="1" key="2">
    <citation type="journal article" date="2023" name="IMA Fungus">
        <title>Comparative genomic study of the Penicillium genus elucidates a diverse pangenome and 15 lateral gene transfer events.</title>
        <authorList>
            <person name="Petersen C."/>
            <person name="Sorensen T."/>
            <person name="Nielsen M.R."/>
            <person name="Sondergaard T.E."/>
            <person name="Sorensen J.L."/>
            <person name="Fitzpatrick D.A."/>
            <person name="Frisvad J.C."/>
            <person name="Nielsen K.L."/>
        </authorList>
    </citation>
    <scope>NUCLEOTIDE SEQUENCE</scope>
    <source>
        <strain evidence="1">IBT 30069</strain>
    </source>
</reference>
<gene>
    <name evidence="1" type="ORF">N7456_011117</name>
</gene>